<dbReference type="EMBL" id="MN738790">
    <property type="protein sequence ID" value="QHT37211.1"/>
    <property type="molecule type" value="Genomic_DNA"/>
</dbReference>
<accession>A0A6C0F8M6</accession>
<name>A0A6C0F8M6_9ZZZZ</name>
<evidence type="ECO:0000313" key="1">
    <source>
        <dbReference type="EMBL" id="QHT37211.1"/>
    </source>
</evidence>
<sequence length="100" mass="11142">MPLNWTLSMRPLAFTLNIEPLESSVLVISYFIISNPQLLSMTTCFPVYDLAGLISSIFVKFVICASEICLFTNTISPGSLSFFFVANVPTLKFSKFFTTP</sequence>
<reference evidence="1" key="1">
    <citation type="journal article" date="2020" name="Nature">
        <title>Giant virus diversity and host interactions through global metagenomics.</title>
        <authorList>
            <person name="Schulz F."/>
            <person name="Roux S."/>
            <person name="Paez-Espino D."/>
            <person name="Jungbluth S."/>
            <person name="Walsh D.A."/>
            <person name="Denef V.J."/>
            <person name="McMahon K.D."/>
            <person name="Konstantinidis K.T."/>
            <person name="Eloe-Fadrosh E.A."/>
            <person name="Kyrpides N.C."/>
            <person name="Woyke T."/>
        </authorList>
    </citation>
    <scope>NUCLEOTIDE SEQUENCE</scope>
    <source>
        <strain evidence="1">GVMAG-S-ERX555967-131</strain>
    </source>
</reference>
<protein>
    <submittedName>
        <fullName evidence="1">Uncharacterized protein</fullName>
    </submittedName>
</protein>
<dbReference type="AlphaFoldDB" id="A0A6C0F8M6"/>
<proteinExistence type="predicted"/>
<organism evidence="1">
    <name type="scientific">viral metagenome</name>
    <dbReference type="NCBI Taxonomy" id="1070528"/>
    <lineage>
        <taxon>unclassified sequences</taxon>
        <taxon>metagenomes</taxon>
        <taxon>organismal metagenomes</taxon>
    </lineage>
</organism>